<dbReference type="EMBL" id="CP035708">
    <property type="protein sequence ID" value="QEN00982.1"/>
    <property type="molecule type" value="Genomic_DNA"/>
</dbReference>
<accession>A0A5C1Q4F8</accession>
<reference evidence="1 4" key="2">
    <citation type="submission" date="2024-06" db="EMBL/GenBank/DDBJ databases">
        <title>Genomic Encyclopedia of Type Strains, Phase IV (KMG-IV): sequencing the most valuable type-strain genomes for metagenomic binning, comparative biology and taxonomic classification.</title>
        <authorList>
            <person name="Goeker M."/>
        </authorList>
    </citation>
    <scope>NUCLEOTIDE SEQUENCE [LARGE SCALE GENOMIC DNA]</scope>
    <source>
        <strain evidence="1 4">D-501</strain>
    </source>
</reference>
<keyword evidence="4" id="KW-1185">Reference proteome</keyword>
<evidence type="ECO:0000313" key="1">
    <source>
        <dbReference type="EMBL" id="MET3602655.1"/>
    </source>
</evidence>
<dbReference type="OrthoDB" id="1550976at2"/>
<evidence type="ECO:0000313" key="2">
    <source>
        <dbReference type="EMBL" id="QEN00982.1"/>
    </source>
</evidence>
<protein>
    <submittedName>
        <fullName evidence="2">Nucleoside/nucleotide kinase family protein</fullName>
    </submittedName>
    <submittedName>
        <fullName evidence="1">Pantothenate kinase</fullName>
    </submittedName>
</protein>
<organism evidence="2 3">
    <name type="scientific">Sphaerotilus sulfidivorans</name>
    <dbReference type="NCBI Taxonomy" id="639200"/>
    <lineage>
        <taxon>Bacteria</taxon>
        <taxon>Pseudomonadati</taxon>
        <taxon>Pseudomonadota</taxon>
        <taxon>Betaproteobacteria</taxon>
        <taxon>Burkholderiales</taxon>
        <taxon>Sphaerotilaceae</taxon>
        <taxon>Sphaerotilus</taxon>
    </lineage>
</organism>
<dbReference type="NCBIfam" id="NF006743">
    <property type="entry name" value="PRK09270.1-2"/>
    <property type="match status" value="1"/>
</dbReference>
<keyword evidence="2" id="KW-0418">Kinase</keyword>
<gene>
    <name evidence="1" type="ORF">ABIC99_000431</name>
    <name evidence="2" type="ORF">EWH46_09490</name>
</gene>
<dbReference type="Proteomes" id="UP001549111">
    <property type="component" value="Unassembled WGS sequence"/>
</dbReference>
<name>A0A5C1Q4F8_9BURK</name>
<dbReference type="EMBL" id="JBEPLS010000001">
    <property type="protein sequence ID" value="MET3602655.1"/>
    <property type="molecule type" value="Genomic_DNA"/>
</dbReference>
<dbReference type="PANTHER" id="PTHR10285">
    <property type="entry name" value="URIDINE KINASE"/>
    <property type="match status" value="1"/>
</dbReference>
<dbReference type="RefSeq" id="WP_149503689.1">
    <property type="nucleotide sequence ID" value="NZ_CP035708.1"/>
</dbReference>
<reference evidence="2 3" key="1">
    <citation type="submission" date="2019-02" db="EMBL/GenBank/DDBJ databases">
        <title>Complete Genome Sequence and Methylome Analysis of Sphaerotilus natans subsp. sulfidivorans D-507.</title>
        <authorList>
            <person name="Fomenkov A."/>
            <person name="Gridneva E."/>
            <person name="Smolyakov D."/>
            <person name="Dubinina G."/>
            <person name="Vincze T."/>
            <person name="Grabovich M."/>
            <person name="Roberts R.J."/>
        </authorList>
    </citation>
    <scope>NUCLEOTIDE SEQUENCE [LARGE SCALE GENOMIC DNA]</scope>
    <source>
        <strain evidence="2 3">D-507</strain>
    </source>
</reference>
<dbReference type="Gene3D" id="3.40.50.300">
    <property type="entry name" value="P-loop containing nucleotide triphosphate hydrolases"/>
    <property type="match status" value="1"/>
</dbReference>
<dbReference type="GO" id="GO:0016301">
    <property type="term" value="F:kinase activity"/>
    <property type="evidence" value="ECO:0007669"/>
    <property type="project" value="UniProtKB-KW"/>
</dbReference>
<dbReference type="KEGG" id="snn:EWH46_09490"/>
<evidence type="ECO:0000313" key="4">
    <source>
        <dbReference type="Proteomes" id="UP001549111"/>
    </source>
</evidence>
<dbReference type="InterPro" id="IPR027417">
    <property type="entry name" value="P-loop_NTPase"/>
</dbReference>
<dbReference type="SUPFAM" id="SSF52540">
    <property type="entry name" value="P-loop containing nucleoside triphosphate hydrolases"/>
    <property type="match status" value="1"/>
</dbReference>
<evidence type="ECO:0000313" key="3">
    <source>
        <dbReference type="Proteomes" id="UP000323522"/>
    </source>
</evidence>
<keyword evidence="2" id="KW-0808">Transferase</keyword>
<dbReference type="Proteomes" id="UP000323522">
    <property type="component" value="Chromosome"/>
</dbReference>
<sequence>MSSLCPSSGVPSPALPAGALERLEALLSCPAGAAGTGGRRVLGLVGAPGAGKSTLAEALLQHCERLQPGLACLVPMDGFHLAQAELERLGRAARKGAPDTFDSAGFVALLRRLRAPVAGETVYAPVFRREIEEPVAGAIGVPDTVRLVITEGNYLLLDEHGWAPVRGLLDASWYVGVDDALRRRRLVERHVRFGRTPAEAEAWAESTDEPNARRIAATRERADWTVMID</sequence>
<proteinExistence type="predicted"/>
<dbReference type="AlphaFoldDB" id="A0A5C1Q4F8"/>